<dbReference type="InterPro" id="IPR038717">
    <property type="entry name" value="Tc1-like_DDE_dom"/>
</dbReference>
<dbReference type="AlphaFoldDB" id="A0A563VRB5"/>
<accession>A0A563VRB5</accession>
<evidence type="ECO:0000259" key="1">
    <source>
        <dbReference type="Pfam" id="PF13358"/>
    </source>
</evidence>
<sequence>MVRRYARALKGNRARGKKPLKRGKNVSMLTALSLNEVLASSNIYGAVDGITFEAFIANQLVPKLWKNACVVLDNAKIHLGDNIRVLIEEAGAKLIYLYPYSPEFSPIENFWSKVKAILRKVKARTYKDLINAITDSMLKVTKNNIRNWFCHCCYCAS</sequence>
<dbReference type="Pfam" id="PF13358">
    <property type="entry name" value="DDE_3"/>
    <property type="match status" value="1"/>
</dbReference>
<feature type="domain" description="Tc1-like transposase DDE" evidence="1">
    <location>
        <begin position="2"/>
        <end position="129"/>
    </location>
</feature>
<proteinExistence type="predicted"/>
<keyword evidence="3" id="KW-1185">Reference proteome</keyword>
<dbReference type="PANTHER" id="PTHR46564">
    <property type="entry name" value="TRANSPOSASE"/>
    <property type="match status" value="1"/>
</dbReference>
<evidence type="ECO:0000313" key="2">
    <source>
        <dbReference type="EMBL" id="VEP14006.1"/>
    </source>
</evidence>
<evidence type="ECO:0000313" key="3">
    <source>
        <dbReference type="Proteomes" id="UP000320055"/>
    </source>
</evidence>
<organism evidence="2 3">
    <name type="scientific">Hyella patelloides LEGE 07179</name>
    <dbReference type="NCBI Taxonomy" id="945734"/>
    <lineage>
        <taxon>Bacteria</taxon>
        <taxon>Bacillati</taxon>
        <taxon>Cyanobacteriota</taxon>
        <taxon>Cyanophyceae</taxon>
        <taxon>Pleurocapsales</taxon>
        <taxon>Hyellaceae</taxon>
        <taxon>Hyella</taxon>
    </lineage>
</organism>
<reference evidence="2 3" key="1">
    <citation type="submission" date="2019-01" db="EMBL/GenBank/DDBJ databases">
        <authorList>
            <person name="Brito A."/>
        </authorList>
    </citation>
    <scope>NUCLEOTIDE SEQUENCE [LARGE SCALE GENOMIC DNA]</scope>
    <source>
        <strain evidence="2">1</strain>
    </source>
</reference>
<dbReference type="Proteomes" id="UP000320055">
    <property type="component" value="Unassembled WGS sequence"/>
</dbReference>
<gene>
    <name evidence="2" type="ORF">H1P_2310004</name>
</gene>
<dbReference type="GO" id="GO:0003676">
    <property type="term" value="F:nucleic acid binding"/>
    <property type="evidence" value="ECO:0007669"/>
    <property type="project" value="InterPro"/>
</dbReference>
<dbReference type="InterPro" id="IPR036397">
    <property type="entry name" value="RNaseH_sf"/>
</dbReference>
<dbReference type="EMBL" id="CAACVJ010000148">
    <property type="protein sequence ID" value="VEP14006.1"/>
    <property type="molecule type" value="Genomic_DNA"/>
</dbReference>
<dbReference type="PANTHER" id="PTHR46564:SF1">
    <property type="entry name" value="TRANSPOSASE"/>
    <property type="match status" value="1"/>
</dbReference>
<protein>
    <submittedName>
        <fullName evidence="2">Transposase</fullName>
    </submittedName>
</protein>
<dbReference type="Gene3D" id="3.30.420.10">
    <property type="entry name" value="Ribonuclease H-like superfamily/Ribonuclease H"/>
    <property type="match status" value="1"/>
</dbReference>
<name>A0A563VRB5_9CYAN</name>